<evidence type="ECO:0000313" key="3">
    <source>
        <dbReference type="Proteomes" id="UP000616769"/>
    </source>
</evidence>
<organism evidence="2 3">
    <name type="scientific">Sarcoptes scabiei</name>
    <name type="common">Itch mite</name>
    <name type="synonym">Acarus scabiei</name>
    <dbReference type="NCBI Taxonomy" id="52283"/>
    <lineage>
        <taxon>Eukaryota</taxon>
        <taxon>Metazoa</taxon>
        <taxon>Ecdysozoa</taxon>
        <taxon>Arthropoda</taxon>
        <taxon>Chelicerata</taxon>
        <taxon>Arachnida</taxon>
        <taxon>Acari</taxon>
        <taxon>Acariformes</taxon>
        <taxon>Sarcoptiformes</taxon>
        <taxon>Astigmata</taxon>
        <taxon>Psoroptidia</taxon>
        <taxon>Sarcoptoidea</taxon>
        <taxon>Sarcoptidae</taxon>
        <taxon>Sarcoptinae</taxon>
        <taxon>Sarcoptes</taxon>
    </lineage>
</organism>
<dbReference type="EMBL" id="JXLN01011356">
    <property type="protein sequence ID" value="KPM07172.1"/>
    <property type="molecule type" value="Genomic_DNA"/>
</dbReference>
<feature type="compositionally biased region" description="Polar residues" evidence="1">
    <location>
        <begin position="10"/>
        <end position="40"/>
    </location>
</feature>
<dbReference type="InterPro" id="IPR003124">
    <property type="entry name" value="WH2_dom"/>
</dbReference>
<dbReference type="AlphaFoldDB" id="A0A132A874"/>
<reference evidence="2 3" key="1">
    <citation type="journal article" date="2015" name="Parasit. Vectors">
        <title>Draft genome of the scabies mite.</title>
        <authorList>
            <person name="Rider S.D.Jr."/>
            <person name="Morgan M.S."/>
            <person name="Arlian L.G."/>
        </authorList>
    </citation>
    <scope>NUCLEOTIDE SEQUENCE [LARGE SCALE GENOMIC DNA]</scope>
    <source>
        <strain evidence="2">Arlian Lab</strain>
    </source>
</reference>
<comment type="caution">
    <text evidence="2">The sequence shown here is derived from an EMBL/GenBank/DDBJ whole genome shotgun (WGS) entry which is preliminary data.</text>
</comment>
<evidence type="ECO:0000313" key="2">
    <source>
        <dbReference type="EMBL" id="KPM07172.1"/>
    </source>
</evidence>
<gene>
    <name evidence="2" type="ORF">QR98_0056580</name>
</gene>
<protein>
    <submittedName>
        <fullName evidence="2">Uncharacterized protein</fullName>
    </submittedName>
</protein>
<proteinExistence type="predicted"/>
<dbReference type="PROSITE" id="PS51082">
    <property type="entry name" value="WH2"/>
    <property type="match status" value="1"/>
</dbReference>
<name>A0A132A874_SARSC</name>
<evidence type="ECO:0000256" key="1">
    <source>
        <dbReference type="SAM" id="MobiDB-lite"/>
    </source>
</evidence>
<sequence length="256" mass="28607">MIDGLDDEVQSNSRSSTPSKQSEDIQAQNNEVAEKLSTTNVSVKILDKNNSKQDHGEGYVSKNQNQIIKTSSFARKLNGILPSSNRNGPNFLDELKSKSQTWSHRNLSNVVAEQKAVNQDQIDGSISIENLNITSKIQDLPSKGNQFKEFNKVLNFIKSIVEKILNQPLPPPPLPSSSLFNSLKSITISEKESVRKTQTLLAPKGWYKTDDRNGESLSSTSTIHQRDALLDEIKTFQTKSKLRKVNVNKPFSLQIN</sequence>
<dbReference type="VEuPathDB" id="VectorBase:SSCA004321"/>
<dbReference type="GO" id="GO:0003779">
    <property type="term" value="F:actin binding"/>
    <property type="evidence" value="ECO:0007669"/>
    <property type="project" value="InterPro"/>
</dbReference>
<feature type="region of interest" description="Disordered" evidence="1">
    <location>
        <begin position="1"/>
        <end position="40"/>
    </location>
</feature>
<dbReference type="Proteomes" id="UP000616769">
    <property type="component" value="Unassembled WGS sequence"/>
</dbReference>
<accession>A0A132A874</accession>